<dbReference type="WBParaSite" id="PDA_v2.g19157.t1">
    <property type="protein sequence ID" value="PDA_v2.g19157.t1"/>
    <property type="gene ID" value="PDA_v2.g19157"/>
</dbReference>
<evidence type="ECO:0000313" key="2">
    <source>
        <dbReference type="Proteomes" id="UP000887578"/>
    </source>
</evidence>
<evidence type="ECO:0000313" key="3">
    <source>
        <dbReference type="WBParaSite" id="PDA_v2.g19157.t1"/>
    </source>
</evidence>
<sequence length="310" mass="34323">MFVPLIFSILSLCCFLTGIILAVFELSDVLPSVLATSFGLIGLFISAGLWLTSPKIFKHSHPIAETKHRSHRRPVHCIISKNSNKSSSQIHLAESSMLITPHTTEALIKSIRGIPYLIQAIQYSLETNYYTDVMNELGQTILGNSVIHTAPGCTSVLDCDSDDEHHIMLGPMQTPSPRLSGPEEQWEATTKNRWSNPQLRLSLNRRTSALLCNVFPYSESRPVESFDESITENFEENENNVSGRPSIVESDATIPIIKHFRPTLGGSQQSQLSRVTVSHTSLPSHEVRCIGMSGALLTKFNSSFKSNSTE</sequence>
<protein>
    <submittedName>
        <fullName evidence="3">Uncharacterized protein</fullName>
    </submittedName>
</protein>
<proteinExistence type="predicted"/>
<dbReference type="AlphaFoldDB" id="A0A914PL39"/>
<reference evidence="3" key="1">
    <citation type="submission" date="2022-11" db="UniProtKB">
        <authorList>
            <consortium name="WormBaseParasite"/>
        </authorList>
    </citation>
    <scope>IDENTIFICATION</scope>
</reference>
<feature type="transmembrane region" description="Helical" evidence="1">
    <location>
        <begin position="32"/>
        <end position="51"/>
    </location>
</feature>
<dbReference type="Proteomes" id="UP000887578">
    <property type="component" value="Unplaced"/>
</dbReference>
<keyword evidence="1" id="KW-1133">Transmembrane helix</keyword>
<keyword evidence="2" id="KW-1185">Reference proteome</keyword>
<organism evidence="2 3">
    <name type="scientific">Panagrolaimus davidi</name>
    <dbReference type="NCBI Taxonomy" id="227884"/>
    <lineage>
        <taxon>Eukaryota</taxon>
        <taxon>Metazoa</taxon>
        <taxon>Ecdysozoa</taxon>
        <taxon>Nematoda</taxon>
        <taxon>Chromadorea</taxon>
        <taxon>Rhabditida</taxon>
        <taxon>Tylenchina</taxon>
        <taxon>Panagrolaimomorpha</taxon>
        <taxon>Panagrolaimoidea</taxon>
        <taxon>Panagrolaimidae</taxon>
        <taxon>Panagrolaimus</taxon>
    </lineage>
</organism>
<keyword evidence="1" id="KW-0812">Transmembrane</keyword>
<evidence type="ECO:0000256" key="1">
    <source>
        <dbReference type="SAM" id="Phobius"/>
    </source>
</evidence>
<name>A0A914PL39_9BILA</name>
<keyword evidence="1" id="KW-0472">Membrane</keyword>
<accession>A0A914PL39</accession>